<accession>A0A0G1YGU2</accession>
<name>A0A0G1YGU2_9BACT</name>
<comment type="caution">
    <text evidence="1">The sequence shown here is derived from an EMBL/GenBank/DDBJ whole genome shotgun (WGS) entry which is preliminary data.</text>
</comment>
<dbReference type="Proteomes" id="UP000033870">
    <property type="component" value="Unassembled WGS sequence"/>
</dbReference>
<dbReference type="AlphaFoldDB" id="A0A0G1YGU2"/>
<sequence>MITLSKFKELTEAEGLQLTDEEAEEARENIYQLLEIAFDVWIKNIRKPVVLPLDNKA</sequence>
<protein>
    <submittedName>
        <fullName evidence="1">Uncharacterized protein</fullName>
    </submittedName>
</protein>
<gene>
    <name evidence="1" type="ORF">UY92_C0006G0006</name>
</gene>
<organism evidence="1 2">
    <name type="scientific">Candidatus Magasanikbacteria bacterium GW2011_GWA2_56_11</name>
    <dbReference type="NCBI Taxonomy" id="1619044"/>
    <lineage>
        <taxon>Bacteria</taxon>
        <taxon>Candidatus Magasanikiibacteriota</taxon>
    </lineage>
</organism>
<proteinExistence type="predicted"/>
<evidence type="ECO:0000313" key="2">
    <source>
        <dbReference type="Proteomes" id="UP000033870"/>
    </source>
</evidence>
<reference evidence="1 2" key="1">
    <citation type="journal article" date="2015" name="Nature">
        <title>rRNA introns, odd ribosomes, and small enigmatic genomes across a large radiation of phyla.</title>
        <authorList>
            <person name="Brown C.T."/>
            <person name="Hug L.A."/>
            <person name="Thomas B.C."/>
            <person name="Sharon I."/>
            <person name="Castelle C.J."/>
            <person name="Singh A."/>
            <person name="Wilkins M.J."/>
            <person name="Williams K.H."/>
            <person name="Banfield J.F."/>
        </authorList>
    </citation>
    <scope>NUCLEOTIDE SEQUENCE [LARGE SCALE GENOMIC DNA]</scope>
</reference>
<evidence type="ECO:0000313" key="1">
    <source>
        <dbReference type="EMBL" id="KKW42445.1"/>
    </source>
</evidence>
<dbReference type="STRING" id="1619044.UY92_C0006G0006"/>
<dbReference type="EMBL" id="LCRX01000006">
    <property type="protein sequence ID" value="KKW42445.1"/>
    <property type="molecule type" value="Genomic_DNA"/>
</dbReference>